<keyword evidence="4" id="KW-1185">Reference proteome</keyword>
<comment type="caution">
    <text evidence="3">The sequence shown here is derived from an EMBL/GenBank/DDBJ whole genome shotgun (WGS) entry which is preliminary data.</text>
</comment>
<dbReference type="RefSeq" id="WP_005432898.1">
    <property type="nucleotide sequence ID" value="NZ_JH815513.1"/>
</dbReference>
<reference evidence="3 4" key="1">
    <citation type="submission" date="2012-05" db="EMBL/GenBank/DDBJ databases">
        <title>The Genome Sequence of Sutterella wadsworthensis 2_1_59BFAA.</title>
        <authorList>
            <consortium name="The Broad Institute Genome Sequencing Platform"/>
            <person name="Earl A."/>
            <person name="Ward D."/>
            <person name="Feldgarden M."/>
            <person name="Gevers D."/>
            <person name="Daigneault M."/>
            <person name="Strauss J."/>
            <person name="Allen-Vercoe E."/>
            <person name="Walker B."/>
            <person name="Young S.K."/>
            <person name="Zeng Q."/>
            <person name="Gargeya S."/>
            <person name="Fitzgerald M."/>
            <person name="Haas B."/>
            <person name="Abouelleil A."/>
            <person name="Alvarado L."/>
            <person name="Arachchi H.M."/>
            <person name="Berlin A.M."/>
            <person name="Chapman S.B."/>
            <person name="Goldberg J."/>
            <person name="Griggs A."/>
            <person name="Gujja S."/>
            <person name="Hansen M."/>
            <person name="Howarth C."/>
            <person name="Imamovic A."/>
            <person name="Larimer J."/>
            <person name="McCowen C."/>
            <person name="Montmayeur A."/>
            <person name="Murphy C."/>
            <person name="Neiman D."/>
            <person name="Pearson M."/>
            <person name="Priest M."/>
            <person name="Roberts A."/>
            <person name="Saif S."/>
            <person name="Shea T."/>
            <person name="Sisk P."/>
            <person name="Sykes S."/>
            <person name="Wortman J."/>
            <person name="Nusbaum C."/>
            <person name="Birren B."/>
        </authorList>
    </citation>
    <scope>NUCLEOTIDE SEQUENCE [LARGE SCALE GENOMIC DNA]</scope>
    <source>
        <strain evidence="3 4">2_1_59BFAA</strain>
    </source>
</reference>
<dbReference type="HOGENOM" id="CLU_059362_1_0_4"/>
<dbReference type="InterPro" id="IPR000415">
    <property type="entry name" value="Nitroreductase-like"/>
</dbReference>
<gene>
    <name evidence="3" type="ORF">HMPREF9465_00016</name>
</gene>
<dbReference type="AlphaFoldDB" id="K1K0H0"/>
<dbReference type="OrthoDB" id="9802775at2"/>
<organism evidence="3 4">
    <name type="scientific">Sutterella wadsworthensis 2_1_59BFAA</name>
    <dbReference type="NCBI Taxonomy" id="742823"/>
    <lineage>
        <taxon>Bacteria</taxon>
        <taxon>Pseudomonadati</taxon>
        <taxon>Pseudomonadota</taxon>
        <taxon>Betaproteobacteria</taxon>
        <taxon>Burkholderiales</taxon>
        <taxon>Sutterellaceae</taxon>
        <taxon>Sutterella</taxon>
    </lineage>
</organism>
<evidence type="ECO:0000256" key="1">
    <source>
        <dbReference type="SAM" id="Coils"/>
    </source>
</evidence>
<dbReference type="GO" id="GO:0016491">
    <property type="term" value="F:oxidoreductase activity"/>
    <property type="evidence" value="ECO:0007669"/>
    <property type="project" value="InterPro"/>
</dbReference>
<evidence type="ECO:0000313" key="4">
    <source>
        <dbReference type="Proteomes" id="UP000005835"/>
    </source>
</evidence>
<dbReference type="Gene3D" id="1.20.120.20">
    <property type="entry name" value="Apolipoprotein"/>
    <property type="match status" value="1"/>
</dbReference>
<dbReference type="SUPFAM" id="SSF47162">
    <property type="entry name" value="Apolipoprotein"/>
    <property type="match status" value="1"/>
</dbReference>
<feature type="domain" description="Nitroreductase" evidence="2">
    <location>
        <begin position="84"/>
        <end position="271"/>
    </location>
</feature>
<dbReference type="SUPFAM" id="SSF55469">
    <property type="entry name" value="FMN-dependent nitroreductase-like"/>
    <property type="match status" value="1"/>
</dbReference>
<evidence type="ECO:0000259" key="2">
    <source>
        <dbReference type="Pfam" id="PF00881"/>
    </source>
</evidence>
<dbReference type="InterPro" id="IPR052544">
    <property type="entry name" value="Bacteriocin_Proc_Enz"/>
</dbReference>
<sequence length="281" mass="32372">MSKKSLQDLRREVSGFTDEIRRELKEHVSEIRENLDRQVTRLRAEVEDVKEELERRFGTDDSHVVFRALPKPRRLNMPLTEVLERRQTRRTFSDEPLSDLDMATILWAADGINRSSGRRTTPTALDWRETDIYLLKSNGIWRWVPEKNGLLFCELADLRSETFFAAPHLKVAPVHIVYVSNRPRTETLISRLGEGVVEKLRHSAWTPEKLEEMRTRSMIIDVGAKIQAVYMAAAAMDLSCVARTGFDAHHVERILRLQKGESVVAIQTLGYRPNSILDAIK</sequence>
<dbReference type="PATRIC" id="fig|742823.3.peg.16"/>
<keyword evidence="1" id="KW-0175">Coiled coil</keyword>
<dbReference type="Gene3D" id="3.40.109.10">
    <property type="entry name" value="NADH Oxidase"/>
    <property type="match status" value="1"/>
</dbReference>
<dbReference type="PANTHER" id="PTHR43745">
    <property type="entry name" value="NITROREDUCTASE MJ1384-RELATED"/>
    <property type="match status" value="1"/>
</dbReference>
<dbReference type="PANTHER" id="PTHR43745:SF2">
    <property type="entry name" value="NITROREDUCTASE MJ1384-RELATED"/>
    <property type="match status" value="1"/>
</dbReference>
<dbReference type="InterPro" id="IPR029479">
    <property type="entry name" value="Nitroreductase"/>
</dbReference>
<protein>
    <recommendedName>
        <fullName evidence="2">Nitroreductase domain-containing protein</fullName>
    </recommendedName>
</protein>
<accession>K1K0H0</accession>
<dbReference type="EMBL" id="ADMG01000002">
    <property type="protein sequence ID" value="EKB32333.1"/>
    <property type="molecule type" value="Genomic_DNA"/>
</dbReference>
<proteinExistence type="predicted"/>
<feature type="coiled-coil region" evidence="1">
    <location>
        <begin position="6"/>
        <end position="52"/>
    </location>
</feature>
<name>K1K0H0_9BURK</name>
<dbReference type="STRING" id="742823.HMPREF9465_00016"/>
<dbReference type="eggNOG" id="COG0778">
    <property type="taxonomic scope" value="Bacteria"/>
</dbReference>
<dbReference type="Proteomes" id="UP000005835">
    <property type="component" value="Unassembled WGS sequence"/>
</dbReference>
<evidence type="ECO:0000313" key="3">
    <source>
        <dbReference type="EMBL" id="EKB32333.1"/>
    </source>
</evidence>
<dbReference type="Pfam" id="PF00881">
    <property type="entry name" value="Nitroreductase"/>
    <property type="match status" value="1"/>
</dbReference>